<gene>
    <name evidence="1" type="ORF">HYH03_003436</name>
</gene>
<evidence type="ECO:0000313" key="1">
    <source>
        <dbReference type="EMBL" id="KAG2498696.1"/>
    </source>
</evidence>
<comment type="caution">
    <text evidence="1">The sequence shown here is derived from an EMBL/GenBank/DDBJ whole genome shotgun (WGS) entry which is preliminary data.</text>
</comment>
<sequence length="543" mass="59804">MFFALDSTIINLAGGLLTMLNRGWDTELPYVVSDCLVSPAHNGTDRTAEVHQMCDLAAPHCLPCHASSPGYWHDLVKFGGLATAKGELLLGRVITPGTAGLAGCPCTPALACAAAAQDAAAGPGDHRTALLRCMDGATHRHFIAPAGGVALSRGLLKRMGGLELAQMAEVLSGLASTVHNMNAAEAGFELLSRLLWDAGHAVTSPMDVAPITLARYPMSRFGRLPFMWKAPGQPPPGGFMGNLVNKTMNQTSMDSRHDACQPPICTTEFLRIVSSNPARELQPPSKALYELLSYHLPRITRDHAGFEFTQGTKVPQSATGTGVGRKPFYQMESCVSRYPGQRCPVPEACYRGTNCMMIGRGSFNWEVEEEDAFYSAMNFYVLIKKGHERMVDFWLVLASGASGPGHIGGAGLGADHQPYAPPNRPMCLDMDGNGTWFHGQWSRNNASLDGGEDCDFHRVPRKRVVEALTGKKIWFSGDSLNRQLFHRLVWYLRGQEAVMEHYYHQMALYTMYKNDTDSFEIGPYNERFGRDLELDERFRIFHW</sequence>
<dbReference type="EMBL" id="JAEHOE010000009">
    <property type="protein sequence ID" value="KAG2498696.1"/>
    <property type="molecule type" value="Genomic_DNA"/>
</dbReference>
<proteinExistence type="predicted"/>
<protein>
    <submittedName>
        <fullName evidence="1">Uncharacterized protein</fullName>
    </submittedName>
</protein>
<keyword evidence="2" id="KW-1185">Reference proteome</keyword>
<dbReference type="AlphaFoldDB" id="A0A835YD76"/>
<name>A0A835YD76_9CHLO</name>
<dbReference type="OrthoDB" id="247174at2759"/>
<evidence type="ECO:0000313" key="2">
    <source>
        <dbReference type="Proteomes" id="UP000612055"/>
    </source>
</evidence>
<accession>A0A835YD76</accession>
<reference evidence="1" key="1">
    <citation type="journal article" date="2020" name="bioRxiv">
        <title>Comparative genomics of Chlamydomonas.</title>
        <authorList>
            <person name="Craig R.J."/>
            <person name="Hasan A.R."/>
            <person name="Ness R.W."/>
            <person name="Keightley P.D."/>
        </authorList>
    </citation>
    <scope>NUCLEOTIDE SEQUENCE</scope>
    <source>
        <strain evidence="1">CCAP 11/70</strain>
    </source>
</reference>
<dbReference type="Proteomes" id="UP000612055">
    <property type="component" value="Unassembled WGS sequence"/>
</dbReference>
<organism evidence="1 2">
    <name type="scientific">Edaphochlamys debaryana</name>
    <dbReference type="NCBI Taxonomy" id="47281"/>
    <lineage>
        <taxon>Eukaryota</taxon>
        <taxon>Viridiplantae</taxon>
        <taxon>Chlorophyta</taxon>
        <taxon>core chlorophytes</taxon>
        <taxon>Chlorophyceae</taxon>
        <taxon>CS clade</taxon>
        <taxon>Chlamydomonadales</taxon>
        <taxon>Chlamydomonadales incertae sedis</taxon>
        <taxon>Edaphochlamys</taxon>
    </lineage>
</organism>